<name>A0A0L0GEI6_9EUKA</name>
<evidence type="ECO:0000313" key="2">
    <source>
        <dbReference type="EMBL" id="KNC86653.1"/>
    </source>
</evidence>
<feature type="region of interest" description="Disordered" evidence="1">
    <location>
        <begin position="43"/>
        <end position="87"/>
    </location>
</feature>
<feature type="region of interest" description="Disordered" evidence="1">
    <location>
        <begin position="1"/>
        <end position="28"/>
    </location>
</feature>
<gene>
    <name evidence="2" type="ORF">SARC_01190</name>
</gene>
<reference evidence="2 3" key="1">
    <citation type="submission" date="2011-02" db="EMBL/GenBank/DDBJ databases">
        <title>The Genome Sequence of Sphaeroforma arctica JP610.</title>
        <authorList>
            <consortium name="The Broad Institute Genome Sequencing Platform"/>
            <person name="Russ C."/>
            <person name="Cuomo C."/>
            <person name="Young S.K."/>
            <person name="Zeng Q."/>
            <person name="Gargeya S."/>
            <person name="Alvarado L."/>
            <person name="Berlin A."/>
            <person name="Chapman S.B."/>
            <person name="Chen Z."/>
            <person name="Freedman E."/>
            <person name="Gellesch M."/>
            <person name="Goldberg J."/>
            <person name="Griggs A."/>
            <person name="Gujja S."/>
            <person name="Heilman E."/>
            <person name="Heiman D."/>
            <person name="Howarth C."/>
            <person name="Mehta T."/>
            <person name="Neiman D."/>
            <person name="Pearson M."/>
            <person name="Roberts A."/>
            <person name="Saif S."/>
            <person name="Shea T."/>
            <person name="Shenoy N."/>
            <person name="Sisk P."/>
            <person name="Stolte C."/>
            <person name="Sykes S."/>
            <person name="White J."/>
            <person name="Yandava C."/>
            <person name="Burger G."/>
            <person name="Gray M.W."/>
            <person name="Holland P.W.H."/>
            <person name="King N."/>
            <person name="Lang F.B.F."/>
            <person name="Roger A.J."/>
            <person name="Ruiz-Trillo I."/>
            <person name="Haas B."/>
            <person name="Nusbaum C."/>
            <person name="Birren B."/>
        </authorList>
    </citation>
    <scope>NUCLEOTIDE SEQUENCE [LARGE SCALE GENOMIC DNA]</scope>
    <source>
        <strain evidence="2 3">JP610</strain>
    </source>
</reference>
<organism evidence="2 3">
    <name type="scientific">Sphaeroforma arctica JP610</name>
    <dbReference type="NCBI Taxonomy" id="667725"/>
    <lineage>
        <taxon>Eukaryota</taxon>
        <taxon>Ichthyosporea</taxon>
        <taxon>Ichthyophonida</taxon>
        <taxon>Sphaeroforma</taxon>
    </lineage>
</organism>
<dbReference type="AlphaFoldDB" id="A0A0L0GEI6"/>
<sequence>MQKKVVTTKRPDIEQPCSPEVSKSRSPEIPWFRGSEVLKFQMFRGSEVPNRRGPRRRKPEAQTRRLLTPSGPRGADARPHLAHQSNS</sequence>
<dbReference type="GeneID" id="25901694"/>
<accession>A0A0L0GEI6</accession>
<dbReference type="Proteomes" id="UP000054560">
    <property type="component" value="Unassembled WGS sequence"/>
</dbReference>
<evidence type="ECO:0000313" key="3">
    <source>
        <dbReference type="Proteomes" id="UP000054560"/>
    </source>
</evidence>
<dbReference type="RefSeq" id="XP_014160555.1">
    <property type="nucleotide sequence ID" value="XM_014305080.1"/>
</dbReference>
<proteinExistence type="predicted"/>
<evidence type="ECO:0000256" key="1">
    <source>
        <dbReference type="SAM" id="MobiDB-lite"/>
    </source>
</evidence>
<dbReference type="EMBL" id="KQ241642">
    <property type="protein sequence ID" value="KNC86653.1"/>
    <property type="molecule type" value="Genomic_DNA"/>
</dbReference>
<protein>
    <submittedName>
        <fullName evidence="2">Uncharacterized protein</fullName>
    </submittedName>
</protein>
<keyword evidence="3" id="KW-1185">Reference proteome</keyword>